<dbReference type="Pfam" id="PF03746">
    <property type="entry name" value="LamB_YcsF"/>
    <property type="match status" value="1"/>
</dbReference>
<dbReference type="PANTHER" id="PTHR30292:SF0">
    <property type="entry name" value="5-OXOPROLINASE SUBUNIT A"/>
    <property type="match status" value="1"/>
</dbReference>
<dbReference type="RefSeq" id="WP_133673825.1">
    <property type="nucleotide sequence ID" value="NZ_SNZW01000016.1"/>
</dbReference>
<dbReference type="InterPro" id="IPR011330">
    <property type="entry name" value="Glyco_hydro/deAcase_b/a-brl"/>
</dbReference>
<dbReference type="NCBIfam" id="NF003816">
    <property type="entry name" value="PRK05406.1-5"/>
    <property type="match status" value="1"/>
</dbReference>
<accession>A0A4R7CYE8</accession>
<dbReference type="AlphaFoldDB" id="A0A4R7CYE8"/>
<keyword evidence="2" id="KW-1185">Reference proteome</keyword>
<dbReference type="PANTHER" id="PTHR30292">
    <property type="entry name" value="UNCHARACTERIZED PROTEIN YBGL-RELATED"/>
    <property type="match status" value="1"/>
</dbReference>
<dbReference type="OrthoDB" id="9773478at2"/>
<comment type="caution">
    <text evidence="1">The sequence shown here is derived from an EMBL/GenBank/DDBJ whole genome shotgun (WGS) entry which is preliminary data.</text>
</comment>
<dbReference type="Proteomes" id="UP000295274">
    <property type="component" value="Unassembled WGS sequence"/>
</dbReference>
<gene>
    <name evidence="1" type="ORF">DFQ03_2914</name>
</gene>
<dbReference type="InterPro" id="IPR005501">
    <property type="entry name" value="LamB/YcsF/PxpA-like"/>
</dbReference>
<dbReference type="Gene3D" id="3.20.20.370">
    <property type="entry name" value="Glycoside hydrolase/deacetylase"/>
    <property type="match status" value="1"/>
</dbReference>
<dbReference type="GO" id="GO:0005975">
    <property type="term" value="P:carbohydrate metabolic process"/>
    <property type="evidence" value="ECO:0007669"/>
    <property type="project" value="InterPro"/>
</dbReference>
<proteinExistence type="predicted"/>
<dbReference type="CDD" id="cd10801">
    <property type="entry name" value="LamB_YcsF_like_1"/>
    <property type="match status" value="1"/>
</dbReference>
<name>A0A4R7CYE8_9FLAO</name>
<dbReference type="EMBL" id="SNZW01000016">
    <property type="protein sequence ID" value="TDS13619.1"/>
    <property type="molecule type" value="Genomic_DNA"/>
</dbReference>
<evidence type="ECO:0000313" key="1">
    <source>
        <dbReference type="EMBL" id="TDS13619.1"/>
    </source>
</evidence>
<protein>
    <submittedName>
        <fullName evidence="1">UPF0271 protein</fullName>
    </submittedName>
</protein>
<reference evidence="1 2" key="1">
    <citation type="submission" date="2019-03" db="EMBL/GenBank/DDBJ databases">
        <title>Genomic Encyclopedia of Type Strains, Phase III (KMG-III): the genomes of soil and plant-associated and newly described type strains.</title>
        <authorList>
            <person name="Whitman W."/>
        </authorList>
    </citation>
    <scope>NUCLEOTIDE SEQUENCE [LARGE SCALE GENOMIC DNA]</scope>
    <source>
        <strain evidence="1 2">CECT 8455</strain>
    </source>
</reference>
<dbReference type="SUPFAM" id="SSF88713">
    <property type="entry name" value="Glycoside hydrolase/deacetylase"/>
    <property type="match status" value="1"/>
</dbReference>
<dbReference type="NCBIfam" id="NF003814">
    <property type="entry name" value="PRK05406.1-3"/>
    <property type="match status" value="1"/>
</dbReference>
<organism evidence="1 2">
    <name type="scientific">Maribacter caenipelagi</name>
    <dbReference type="NCBI Taxonomy" id="1447781"/>
    <lineage>
        <taxon>Bacteria</taxon>
        <taxon>Pseudomonadati</taxon>
        <taxon>Bacteroidota</taxon>
        <taxon>Flavobacteriia</taxon>
        <taxon>Flavobacteriales</taxon>
        <taxon>Flavobacteriaceae</taxon>
        <taxon>Maribacter</taxon>
    </lineage>
</organism>
<sequence length="247" mass="27538">MTKQFIDINCDVGEGVGNEEELFPLISSCNIACGGHAGSKETIQLCLELAKKYDVKVGAHPSYPDRENFGRVSLNLFDDELILSIKQQMQLFTSICSQMDVELHHIKPHGALYNDIAKDERLAITFLTAIEEFKKGVLIYVPYGSAIQKLAIKNGFKVLVEAFADRNYNTDLSLVSRKECNALLTDGKEVLNHLLRMYKENKVKTVSGDNIPIIANTFCIHGDTPSALQILAYLSNELPHHNLLVKS</sequence>
<evidence type="ECO:0000313" key="2">
    <source>
        <dbReference type="Proteomes" id="UP000295274"/>
    </source>
</evidence>